<dbReference type="VEuPathDB" id="FungiDB:FOC4_g10005931"/>
<dbReference type="EMBL" id="FMJY01000008">
    <property type="protein sequence ID" value="SCO88995.1"/>
    <property type="molecule type" value="Genomic_DNA"/>
</dbReference>
<dbReference type="AlphaFoldDB" id="A0A2H3TMT3"/>
<protein>
    <submittedName>
        <fullName evidence="1">Uncharacterized protein</fullName>
    </submittedName>
</protein>
<dbReference type="Proteomes" id="UP000219369">
    <property type="component" value="Unassembled WGS sequence"/>
</dbReference>
<sequence>MTGMVTSSYVDSLSENAKELLTVNMEWTNTYYDRNAGYLYDFSGAGALGHENRSSARYAFGLLARNNGKDVTEAEKIIESIIHGHTYQIHSKEPIAGSDAYRDIDNYWDPDWRDFTGTTLIMALEEFPKLISKSVQQLLLESLHNATKGDEYRFGNLDPNKDNLYPAHSNPISEEKCPAWN</sequence>
<name>A0A2H3TMT3_FUSOX</name>
<dbReference type="VEuPathDB" id="FungiDB:FOZG_15773"/>
<reference evidence="2" key="1">
    <citation type="submission" date="2016-09" db="EMBL/GenBank/DDBJ databases">
        <authorList>
            <person name="Guldener U."/>
        </authorList>
    </citation>
    <scope>NUCLEOTIDE SEQUENCE [LARGE SCALE GENOMIC DNA]</scope>
    <source>
        <strain evidence="2">V64-1</strain>
    </source>
</reference>
<dbReference type="VEuPathDB" id="FungiDB:FOC1_g10006448"/>
<gene>
    <name evidence="1" type="ORF">FRV6_13123</name>
</gene>
<dbReference type="PANTHER" id="PTHR40616">
    <property type="entry name" value="LINALOOL DEHYDRATASE_ISOMERASE DOMAIN-CONTAINING PROTEIN"/>
    <property type="match status" value="1"/>
</dbReference>
<evidence type="ECO:0000313" key="2">
    <source>
        <dbReference type="Proteomes" id="UP000219369"/>
    </source>
</evidence>
<dbReference type="VEuPathDB" id="FungiDB:HZS61_006212"/>
<evidence type="ECO:0000313" key="1">
    <source>
        <dbReference type="EMBL" id="SCO88995.1"/>
    </source>
</evidence>
<dbReference type="VEuPathDB" id="FungiDB:FOIG_10593"/>
<organism evidence="1 2">
    <name type="scientific">Fusarium oxysporum</name>
    <name type="common">Fusarium vascular wilt</name>
    <dbReference type="NCBI Taxonomy" id="5507"/>
    <lineage>
        <taxon>Eukaryota</taxon>
        <taxon>Fungi</taxon>
        <taxon>Dikarya</taxon>
        <taxon>Ascomycota</taxon>
        <taxon>Pezizomycotina</taxon>
        <taxon>Sordariomycetes</taxon>
        <taxon>Hypocreomycetidae</taxon>
        <taxon>Hypocreales</taxon>
        <taxon>Nectriaceae</taxon>
        <taxon>Fusarium</taxon>
        <taxon>Fusarium oxysporum species complex</taxon>
    </lineage>
</organism>
<dbReference type="PANTHER" id="PTHR40616:SF1">
    <property type="entry name" value="LINALOOL DEHYDRATASE_ISOMERASE DOMAIN-CONTAINING PROTEIN"/>
    <property type="match status" value="1"/>
</dbReference>
<proteinExistence type="predicted"/>
<accession>A0A2H3TMT3</accession>
<dbReference type="VEuPathDB" id="FungiDB:FOXG_17414"/>
<dbReference type="OrthoDB" id="2580323at2759"/>
<dbReference type="VEuPathDB" id="FungiDB:FOMG_16975"/>